<evidence type="ECO:0000256" key="5">
    <source>
        <dbReference type="ARBA" id="ARBA00022989"/>
    </source>
</evidence>
<evidence type="ECO:0000256" key="1">
    <source>
        <dbReference type="ARBA" id="ARBA00004651"/>
    </source>
</evidence>
<feature type="transmembrane region" description="Helical" evidence="7">
    <location>
        <begin position="206"/>
        <end position="239"/>
    </location>
</feature>
<feature type="transmembrane region" description="Helical" evidence="7">
    <location>
        <begin position="138"/>
        <end position="159"/>
    </location>
</feature>
<sequence length="465" mass="50610">MKAHSCGSGHAAILTVASAFFLEVLDATIMLMAIIPMANDLGASISGVTLSLATYLLALVLFLPLSGHLFNRFALAQQFLCGLAIFCLASLACAISQNIYLLCIARLVQGFGSALVVPAGRALILANTPKIAIPKTMAWLIAPALVAPMVAPYMANLLLNIGNWRLIFASIGLFAAGLMIACRITLYSLPAPETPRLQLDKHAYALWALSSSALFMMFMAASNNWLFCSVLAAGAMLYGSKRLCTRLHQHAKAQLFDLSLLNDPAFKFNIFSGSLFRISIYAFPTLLIIHLMKNSNYSPVSIGHCLLFIFAGNLVSKPVAARLLTGCRCLKRYFIYSALTTSVTLGLFLFPPLLNQLPALWLMCFLHGCARSFQFLGYSSTALRNVQQHRMHHANILISSVMQHNALIGQALPALLSAFFIPEHLPFFTIGMSTVTLASLLTVLGALRLPNSNRSHIDPMHFKSD</sequence>
<feature type="transmembrane region" description="Helical" evidence="7">
    <location>
        <begin position="166"/>
        <end position="186"/>
    </location>
</feature>
<dbReference type="InterPro" id="IPR036259">
    <property type="entry name" value="MFS_trans_sf"/>
</dbReference>
<dbReference type="PROSITE" id="PS50850">
    <property type="entry name" value="MFS"/>
    <property type="match status" value="1"/>
</dbReference>
<accession>A0A449IJ63</accession>
<dbReference type="Gene3D" id="1.20.1720.10">
    <property type="entry name" value="Multidrug resistance protein D"/>
    <property type="match status" value="1"/>
</dbReference>
<dbReference type="Gene3D" id="1.20.1250.20">
    <property type="entry name" value="MFS general substrate transporter like domains"/>
    <property type="match status" value="1"/>
</dbReference>
<gene>
    <name evidence="9" type="primary">hsrA_2</name>
    <name evidence="9" type="ORF">NCTC10754_02060</name>
</gene>
<name>A0A449IJ63_PSEFR</name>
<evidence type="ECO:0000256" key="3">
    <source>
        <dbReference type="ARBA" id="ARBA00022475"/>
    </source>
</evidence>
<evidence type="ECO:0000256" key="4">
    <source>
        <dbReference type="ARBA" id="ARBA00022692"/>
    </source>
</evidence>
<dbReference type="GO" id="GO:0005886">
    <property type="term" value="C:plasma membrane"/>
    <property type="evidence" value="ECO:0007669"/>
    <property type="project" value="UniProtKB-SubCell"/>
</dbReference>
<feature type="transmembrane region" description="Helical" evidence="7">
    <location>
        <begin position="268"/>
        <end position="289"/>
    </location>
</feature>
<feature type="domain" description="Major facilitator superfamily (MFS) profile" evidence="8">
    <location>
        <begin position="12"/>
        <end position="465"/>
    </location>
</feature>
<feature type="transmembrane region" description="Helical" evidence="7">
    <location>
        <begin position="301"/>
        <end position="321"/>
    </location>
</feature>
<evidence type="ECO:0000259" key="8">
    <source>
        <dbReference type="PROSITE" id="PS50850"/>
    </source>
</evidence>
<dbReference type="GO" id="GO:0022857">
    <property type="term" value="F:transmembrane transporter activity"/>
    <property type="evidence" value="ECO:0007669"/>
    <property type="project" value="InterPro"/>
</dbReference>
<keyword evidence="2" id="KW-0813">Transport</keyword>
<reference evidence="9 10" key="1">
    <citation type="submission" date="2019-02" db="EMBL/GenBank/DDBJ databases">
        <authorList>
            <consortium name="Pathogen Informatics"/>
        </authorList>
    </citation>
    <scope>NUCLEOTIDE SEQUENCE [LARGE SCALE GENOMIC DNA]</scope>
    <source>
        <strain evidence="9 10">3012STDY7103891</strain>
    </source>
</reference>
<dbReference type="Pfam" id="PF07690">
    <property type="entry name" value="MFS_1"/>
    <property type="match status" value="1"/>
</dbReference>
<dbReference type="Proteomes" id="UP000330809">
    <property type="component" value="Unassembled WGS sequence"/>
</dbReference>
<feature type="transmembrane region" description="Helical" evidence="7">
    <location>
        <begin position="12"/>
        <end position="34"/>
    </location>
</feature>
<evidence type="ECO:0000256" key="6">
    <source>
        <dbReference type="ARBA" id="ARBA00023136"/>
    </source>
</evidence>
<dbReference type="InterPro" id="IPR020846">
    <property type="entry name" value="MFS_dom"/>
</dbReference>
<evidence type="ECO:0000256" key="2">
    <source>
        <dbReference type="ARBA" id="ARBA00022448"/>
    </source>
</evidence>
<evidence type="ECO:0000313" key="10">
    <source>
        <dbReference type="Proteomes" id="UP000330809"/>
    </source>
</evidence>
<organism evidence="9 10">
    <name type="scientific">Pseudomonas fragi</name>
    <dbReference type="NCBI Taxonomy" id="296"/>
    <lineage>
        <taxon>Bacteria</taxon>
        <taxon>Pseudomonadati</taxon>
        <taxon>Pseudomonadota</taxon>
        <taxon>Gammaproteobacteria</taxon>
        <taxon>Pseudomonadales</taxon>
        <taxon>Pseudomonadaceae</taxon>
        <taxon>Pseudomonas</taxon>
    </lineage>
</organism>
<dbReference type="AlphaFoldDB" id="A0A449IJ63"/>
<keyword evidence="6 7" id="KW-0472">Membrane</keyword>
<feature type="transmembrane region" description="Helical" evidence="7">
    <location>
        <begin position="41"/>
        <end position="63"/>
    </location>
</feature>
<dbReference type="RefSeq" id="WP_133144285.1">
    <property type="nucleotide sequence ID" value="NZ_CAACYJ010000027.1"/>
</dbReference>
<keyword evidence="4 7" id="KW-0812">Transmembrane</keyword>
<dbReference type="PANTHER" id="PTHR42718:SF46">
    <property type="entry name" value="BLR6921 PROTEIN"/>
    <property type="match status" value="1"/>
</dbReference>
<comment type="subcellular location">
    <subcellularLocation>
        <location evidence="1">Cell membrane</location>
        <topology evidence="1">Multi-pass membrane protein</topology>
    </subcellularLocation>
</comment>
<protein>
    <submittedName>
        <fullName evidence="9">Major facilitator transporter</fullName>
    </submittedName>
</protein>
<dbReference type="EMBL" id="CAACYJ010000027">
    <property type="protein sequence ID" value="VFB19466.1"/>
    <property type="molecule type" value="Genomic_DNA"/>
</dbReference>
<feature type="transmembrane region" description="Helical" evidence="7">
    <location>
        <begin position="427"/>
        <end position="447"/>
    </location>
</feature>
<feature type="transmembrane region" description="Helical" evidence="7">
    <location>
        <begin position="333"/>
        <end position="354"/>
    </location>
</feature>
<dbReference type="SUPFAM" id="SSF103473">
    <property type="entry name" value="MFS general substrate transporter"/>
    <property type="match status" value="1"/>
</dbReference>
<dbReference type="PANTHER" id="PTHR42718">
    <property type="entry name" value="MAJOR FACILITATOR SUPERFAMILY MULTIDRUG TRANSPORTER MFSC"/>
    <property type="match status" value="1"/>
</dbReference>
<proteinExistence type="predicted"/>
<evidence type="ECO:0000256" key="7">
    <source>
        <dbReference type="SAM" id="Phobius"/>
    </source>
</evidence>
<evidence type="ECO:0000313" key="9">
    <source>
        <dbReference type="EMBL" id="VFB19466.1"/>
    </source>
</evidence>
<dbReference type="InterPro" id="IPR011701">
    <property type="entry name" value="MFS"/>
</dbReference>
<feature type="transmembrane region" description="Helical" evidence="7">
    <location>
        <begin position="75"/>
        <end position="95"/>
    </location>
</feature>
<keyword evidence="5 7" id="KW-1133">Transmembrane helix</keyword>
<keyword evidence="3" id="KW-1003">Cell membrane</keyword>